<dbReference type="GO" id="GO:0005829">
    <property type="term" value="C:cytosol"/>
    <property type="evidence" value="ECO:0007669"/>
    <property type="project" value="TreeGrafter"/>
</dbReference>
<dbReference type="NCBIfam" id="TIGR00004">
    <property type="entry name" value="Rid family detoxifying hydrolase"/>
    <property type="match status" value="1"/>
</dbReference>
<gene>
    <name evidence="2" type="ORF">SAMN05444394_2788</name>
</gene>
<reference evidence="3" key="1">
    <citation type="submission" date="2016-11" db="EMBL/GenBank/DDBJ databases">
        <authorList>
            <person name="Varghese N."/>
            <person name="Submissions S."/>
        </authorList>
    </citation>
    <scope>NUCLEOTIDE SEQUENCE [LARGE SCALE GENOMIC DNA]</scope>
    <source>
        <strain evidence="3">DSM 15292</strain>
    </source>
</reference>
<dbReference type="FunFam" id="3.30.1330.40:FF:000001">
    <property type="entry name" value="L-PSP family endoribonuclease"/>
    <property type="match status" value="1"/>
</dbReference>
<dbReference type="EMBL" id="FSRC01000002">
    <property type="protein sequence ID" value="SIN99678.1"/>
    <property type="molecule type" value="Genomic_DNA"/>
</dbReference>
<dbReference type="Pfam" id="PF01042">
    <property type="entry name" value="Ribonuc_L-PSP"/>
    <property type="match status" value="1"/>
</dbReference>
<dbReference type="PANTHER" id="PTHR11803:SF58">
    <property type="entry name" value="PROTEIN HMF1-RELATED"/>
    <property type="match status" value="1"/>
</dbReference>
<dbReference type="GO" id="GO:0019239">
    <property type="term" value="F:deaminase activity"/>
    <property type="evidence" value="ECO:0007669"/>
    <property type="project" value="TreeGrafter"/>
</dbReference>
<evidence type="ECO:0000256" key="1">
    <source>
        <dbReference type="ARBA" id="ARBA00010552"/>
    </source>
</evidence>
<dbReference type="InterPro" id="IPR006056">
    <property type="entry name" value="RidA"/>
</dbReference>
<dbReference type="InterPro" id="IPR006175">
    <property type="entry name" value="YjgF/YER057c/UK114"/>
</dbReference>
<dbReference type="InterPro" id="IPR035959">
    <property type="entry name" value="RutC-like_sf"/>
</dbReference>
<dbReference type="RefSeq" id="WP_074225590.1">
    <property type="nucleotide sequence ID" value="NZ_FSRC01000002.1"/>
</dbReference>
<accession>A0A1N6FWP4</accession>
<dbReference type="CDD" id="cd00448">
    <property type="entry name" value="YjgF_YER057c_UK114_family"/>
    <property type="match status" value="1"/>
</dbReference>
<dbReference type="Proteomes" id="UP000185221">
    <property type="component" value="Unassembled WGS sequence"/>
</dbReference>
<protein>
    <submittedName>
        <fullName evidence="2">2-iminobutanoate/2-iminopropanoate deaminase</fullName>
    </submittedName>
</protein>
<keyword evidence="3" id="KW-1185">Reference proteome</keyword>
<dbReference type="PANTHER" id="PTHR11803">
    <property type="entry name" value="2-IMINOBUTANOATE/2-IMINOPROPANOATE DEAMINASE RIDA"/>
    <property type="match status" value="1"/>
</dbReference>
<name>A0A1N6FWP4_9BACT</name>
<proteinExistence type="inferred from homology"/>
<dbReference type="Gene3D" id="3.30.1330.40">
    <property type="entry name" value="RutC-like"/>
    <property type="match status" value="1"/>
</dbReference>
<organism evidence="2 3">
    <name type="scientific">Algoriphagus halophilus</name>
    <dbReference type="NCBI Taxonomy" id="226505"/>
    <lineage>
        <taxon>Bacteria</taxon>
        <taxon>Pseudomonadati</taxon>
        <taxon>Bacteroidota</taxon>
        <taxon>Cytophagia</taxon>
        <taxon>Cytophagales</taxon>
        <taxon>Cyclobacteriaceae</taxon>
        <taxon>Algoriphagus</taxon>
    </lineage>
</organism>
<dbReference type="OrthoDB" id="9803101at2"/>
<dbReference type="SUPFAM" id="SSF55298">
    <property type="entry name" value="YjgF-like"/>
    <property type="match status" value="1"/>
</dbReference>
<evidence type="ECO:0000313" key="2">
    <source>
        <dbReference type="EMBL" id="SIN99678.1"/>
    </source>
</evidence>
<dbReference type="AlphaFoldDB" id="A0A1N6FWP4"/>
<evidence type="ECO:0000313" key="3">
    <source>
        <dbReference type="Proteomes" id="UP000185221"/>
    </source>
</evidence>
<dbReference type="STRING" id="226505.SAMN05444394_2788"/>
<sequence length="126" mass="13711">MANQIIFTKEAPAPIGPYSQAVLAGNTLYVSGQIPLDADTGELINENITEETHAVMKNLEAVLRAAGFSFADVVKCTIFIKSMDEFSTINEAYGQYFKVNPPARETVEVSKLPKNVNVEISCIAVK</sequence>
<comment type="similarity">
    <text evidence="1">Belongs to the RutC family.</text>
</comment>